<dbReference type="Gene3D" id="1.10.1740.10">
    <property type="match status" value="1"/>
</dbReference>
<dbReference type="Gene3D" id="1.10.10.10">
    <property type="entry name" value="Winged helix-like DNA-binding domain superfamily/Winged helix DNA-binding domain"/>
    <property type="match status" value="1"/>
</dbReference>
<comment type="similarity">
    <text evidence="1">Belongs to the sigma-70 factor family. ECF subfamily.</text>
</comment>
<dbReference type="SUPFAM" id="SSF54427">
    <property type="entry name" value="NTF2-like"/>
    <property type="match status" value="1"/>
</dbReference>
<dbReference type="GO" id="GO:0006352">
    <property type="term" value="P:DNA-templated transcription initiation"/>
    <property type="evidence" value="ECO:0007669"/>
    <property type="project" value="InterPro"/>
</dbReference>
<dbReference type="InterPro" id="IPR032710">
    <property type="entry name" value="NTF2-like_dom_sf"/>
</dbReference>
<gene>
    <name evidence="8" type="primary">rpoE_23</name>
    <name evidence="8" type="ORF">Ssi02_70570</name>
</gene>
<accession>A0A919VAT1</accession>
<dbReference type="AlphaFoldDB" id="A0A919VAT1"/>
<dbReference type="InterPro" id="IPR036388">
    <property type="entry name" value="WH-like_DNA-bd_sf"/>
</dbReference>
<dbReference type="PANTHER" id="PTHR30173:SF36">
    <property type="entry name" value="ECF RNA POLYMERASE SIGMA FACTOR SIGJ"/>
    <property type="match status" value="1"/>
</dbReference>
<evidence type="ECO:0000256" key="5">
    <source>
        <dbReference type="ARBA" id="ARBA00023163"/>
    </source>
</evidence>
<evidence type="ECO:0000256" key="4">
    <source>
        <dbReference type="ARBA" id="ARBA00023082"/>
    </source>
</evidence>
<dbReference type="InterPro" id="IPR007627">
    <property type="entry name" value="RNA_pol_sigma70_r2"/>
</dbReference>
<dbReference type="EMBL" id="BOOW01000050">
    <property type="protein sequence ID" value="GII96826.1"/>
    <property type="molecule type" value="Genomic_DNA"/>
</dbReference>
<comment type="subunit">
    <text evidence="2">Interacts transiently with the RNA polymerase catalytic core formed by RpoA, RpoB, RpoC and RpoZ (2 alpha, 1 beta, 1 beta' and 1 omega subunit) to form the RNA polymerase holoenzyme that can initiate transcription.</text>
</comment>
<evidence type="ECO:0000313" key="8">
    <source>
        <dbReference type="EMBL" id="GII96826.1"/>
    </source>
</evidence>
<dbReference type="NCBIfam" id="NF007214">
    <property type="entry name" value="PRK09636.1"/>
    <property type="match status" value="1"/>
</dbReference>
<organism evidence="8 9">
    <name type="scientific">Sinosporangium siamense</name>
    <dbReference type="NCBI Taxonomy" id="1367973"/>
    <lineage>
        <taxon>Bacteria</taxon>
        <taxon>Bacillati</taxon>
        <taxon>Actinomycetota</taxon>
        <taxon>Actinomycetes</taxon>
        <taxon>Streptosporangiales</taxon>
        <taxon>Streptosporangiaceae</taxon>
        <taxon>Sinosporangium</taxon>
    </lineage>
</organism>
<dbReference type="Proteomes" id="UP000606172">
    <property type="component" value="Unassembled WGS sequence"/>
</dbReference>
<protein>
    <submittedName>
        <fullName evidence="8">RNA polymerase sigma24 factor</fullName>
    </submittedName>
</protein>
<dbReference type="PANTHER" id="PTHR30173">
    <property type="entry name" value="SIGMA 19 FACTOR"/>
    <property type="match status" value="1"/>
</dbReference>
<dbReference type="InterPro" id="IPR013249">
    <property type="entry name" value="RNA_pol_sigma70_r4_t2"/>
</dbReference>
<evidence type="ECO:0000256" key="2">
    <source>
        <dbReference type="ARBA" id="ARBA00011344"/>
    </source>
</evidence>
<dbReference type="SUPFAM" id="SSF88659">
    <property type="entry name" value="Sigma3 and sigma4 domains of RNA polymerase sigma factors"/>
    <property type="match status" value="1"/>
</dbReference>
<dbReference type="SUPFAM" id="SSF88946">
    <property type="entry name" value="Sigma2 domain of RNA polymerase sigma factors"/>
    <property type="match status" value="1"/>
</dbReference>
<sequence>MNAFQVHRNLLFTLAYDLLGSVADAEDVVQETWLRWSGVEHDRIGNPRAYLARVATRLALDVLRRRRAAKEDYVGPWLPEPLWTSGDGDPAGDVNRAQALAAGLMVVLESLSPLERAAFVLHEAFGFEHTEVAHILERSPAAVRQLVHRAREHVRARRPRFPAERAVAQAAAERFLSAAFGGSVGDLMEVLAPEVTLWTDGGGRVRSALRPVRGSGKVSRFLAQVVPTGRPVEIQWARDGGPPTALITADGAPLAVVVVVTAPGAASITELYGILNPDKLAHLSAPRAPD</sequence>
<dbReference type="NCBIfam" id="TIGR02937">
    <property type="entry name" value="sigma70-ECF"/>
    <property type="match status" value="1"/>
</dbReference>
<dbReference type="CDD" id="cd06171">
    <property type="entry name" value="Sigma70_r4"/>
    <property type="match status" value="1"/>
</dbReference>
<feature type="domain" description="RNA polymerase sigma factor 70 region 4 type 2" evidence="7">
    <location>
        <begin position="105"/>
        <end position="153"/>
    </location>
</feature>
<evidence type="ECO:0000256" key="3">
    <source>
        <dbReference type="ARBA" id="ARBA00023015"/>
    </source>
</evidence>
<proteinExistence type="inferred from homology"/>
<dbReference type="GO" id="GO:0003677">
    <property type="term" value="F:DNA binding"/>
    <property type="evidence" value="ECO:0007669"/>
    <property type="project" value="InterPro"/>
</dbReference>
<name>A0A919VAT1_9ACTN</name>
<dbReference type="GO" id="GO:0016987">
    <property type="term" value="F:sigma factor activity"/>
    <property type="evidence" value="ECO:0007669"/>
    <property type="project" value="UniProtKB-KW"/>
</dbReference>
<dbReference type="InterPro" id="IPR013325">
    <property type="entry name" value="RNA_pol_sigma_r2"/>
</dbReference>
<evidence type="ECO:0000259" key="7">
    <source>
        <dbReference type="Pfam" id="PF08281"/>
    </source>
</evidence>
<dbReference type="RefSeq" id="WP_239130264.1">
    <property type="nucleotide sequence ID" value="NZ_BOOW01000050.1"/>
</dbReference>
<keyword evidence="9" id="KW-1185">Reference proteome</keyword>
<dbReference type="InterPro" id="IPR013324">
    <property type="entry name" value="RNA_pol_sigma_r3/r4-like"/>
</dbReference>
<feature type="domain" description="RNA polymerase sigma-70 region 2" evidence="6">
    <location>
        <begin position="4"/>
        <end position="67"/>
    </location>
</feature>
<reference evidence="8" key="1">
    <citation type="submission" date="2021-01" db="EMBL/GenBank/DDBJ databases">
        <title>Whole genome shotgun sequence of Sinosporangium siamense NBRC 109515.</title>
        <authorList>
            <person name="Komaki H."/>
            <person name="Tamura T."/>
        </authorList>
    </citation>
    <scope>NUCLEOTIDE SEQUENCE</scope>
    <source>
        <strain evidence="8">NBRC 109515</strain>
    </source>
</reference>
<keyword evidence="3" id="KW-0805">Transcription regulation</keyword>
<dbReference type="InterPro" id="IPR052704">
    <property type="entry name" value="ECF_Sigma-70_Domain"/>
</dbReference>
<evidence type="ECO:0000256" key="1">
    <source>
        <dbReference type="ARBA" id="ARBA00010641"/>
    </source>
</evidence>
<dbReference type="Pfam" id="PF08281">
    <property type="entry name" value="Sigma70_r4_2"/>
    <property type="match status" value="1"/>
</dbReference>
<dbReference type="InterPro" id="IPR014284">
    <property type="entry name" value="RNA_pol_sigma-70_dom"/>
</dbReference>
<keyword evidence="5" id="KW-0804">Transcription</keyword>
<comment type="caution">
    <text evidence="8">The sequence shown here is derived from an EMBL/GenBank/DDBJ whole genome shotgun (WGS) entry which is preliminary data.</text>
</comment>
<dbReference type="Pfam" id="PF04542">
    <property type="entry name" value="Sigma70_r2"/>
    <property type="match status" value="1"/>
</dbReference>
<evidence type="ECO:0000259" key="6">
    <source>
        <dbReference type="Pfam" id="PF04542"/>
    </source>
</evidence>
<keyword evidence="4" id="KW-0731">Sigma factor</keyword>
<evidence type="ECO:0000313" key="9">
    <source>
        <dbReference type="Proteomes" id="UP000606172"/>
    </source>
</evidence>